<dbReference type="InterPro" id="IPR048015">
    <property type="entry name" value="NTP-PPase_MazG-like_N"/>
</dbReference>
<dbReference type="InterPro" id="IPR000878">
    <property type="entry name" value="4pyrrol_Mease"/>
</dbReference>
<dbReference type="InterPro" id="IPR035996">
    <property type="entry name" value="4pyrrol_Methylase_sf"/>
</dbReference>
<reference evidence="4" key="1">
    <citation type="submission" date="2015-07" db="EMBL/GenBank/DDBJ databases">
        <title>Draft genome sequence of Acetobacterium bakii DSM 8293, a potential psychrophilic chemical producer through syngas fermentation.</title>
        <authorList>
            <person name="Song Y."/>
            <person name="Hwang S."/>
            <person name="Cho B.-K."/>
        </authorList>
    </citation>
    <scope>NUCLEOTIDE SEQUENCE [LARGE SCALE GENOMIC DNA]</scope>
    <source>
        <strain evidence="4">DSM 8239</strain>
    </source>
</reference>
<gene>
    <name evidence="3" type="ORF">AKG39_01815</name>
</gene>
<keyword evidence="3" id="KW-0378">Hydrolase</keyword>
<dbReference type="EMBL" id="LGYO01000006">
    <property type="protein sequence ID" value="KNZ43213.1"/>
    <property type="molecule type" value="Genomic_DNA"/>
</dbReference>
<evidence type="ECO:0000259" key="1">
    <source>
        <dbReference type="Pfam" id="PF00590"/>
    </source>
</evidence>
<dbReference type="SUPFAM" id="SSF53790">
    <property type="entry name" value="Tetrapyrrole methylase"/>
    <property type="match status" value="1"/>
</dbReference>
<dbReference type="SUPFAM" id="SSF101386">
    <property type="entry name" value="all-alpha NTP pyrophosphatases"/>
    <property type="match status" value="2"/>
</dbReference>
<dbReference type="InterPro" id="IPR048011">
    <property type="entry name" value="NTP-PPase_MazG-like_C"/>
</dbReference>
<dbReference type="GO" id="GO:0046081">
    <property type="term" value="P:dUTP catabolic process"/>
    <property type="evidence" value="ECO:0007669"/>
    <property type="project" value="TreeGrafter"/>
</dbReference>
<dbReference type="PANTHER" id="PTHR30522:SF0">
    <property type="entry name" value="NUCLEOSIDE TRIPHOSPHATE PYROPHOSPHOHYDROLASE"/>
    <property type="match status" value="1"/>
</dbReference>
<dbReference type="NCBIfam" id="NF007113">
    <property type="entry name" value="PRK09562.1"/>
    <property type="match status" value="1"/>
</dbReference>
<sequence>MSRIDIVGLGPGNPGQMTLETLKLLKNSNQNFFRTDVHPVMDFIREEGISYESFDCFYENEDSFEDVYENIVEKIMLIVKNGRDIVYAVPGNPLFGEKTVVKLIESAKIEGVDYQIYPGVSFVDVTMNALEEDPIKGIKIMDAFDFKRFSPDPQMGVLVTQVYDKHMASELKLELMEIYDPEKKVILLINSGIPGKEIKKEICLYELDRSEEINHLTSLYIPAEKEAYLGFKGTLAIMKTLRSDEGCSWDRIQTHESLKTDLLEESYEVVDAIDNEDWENLAEELGDVLFQIVFHAEIGCENNRFTMTDVINGINEKMIRRHPHVFLNKFDFDPQKVETNWDAIKRLEKGGDQPREEADSVHQISYEMRKLPKALPALMEAFKVQKKAAKVGFDWDDALPALDKISEEAGELVAALKANDQQNIEEELGDLLFSVVNVARLVKIQPEIVLRKATQKFINRFEAMEKIANQEKKSLNDYNLDQLDGIWDQAKRQ</sequence>
<name>A0A0L6U3W8_9FIRM</name>
<dbReference type="Pfam" id="PF03819">
    <property type="entry name" value="MazG"/>
    <property type="match status" value="2"/>
</dbReference>
<keyword evidence="4" id="KW-1185">Reference proteome</keyword>
<proteinExistence type="predicted"/>
<dbReference type="PATRIC" id="fig|52689.4.peg.3066"/>
<dbReference type="GO" id="GO:0046061">
    <property type="term" value="P:dATP catabolic process"/>
    <property type="evidence" value="ECO:0007669"/>
    <property type="project" value="TreeGrafter"/>
</dbReference>
<dbReference type="CDD" id="cd11529">
    <property type="entry name" value="NTP-PPase_MazG_Cterm"/>
    <property type="match status" value="1"/>
</dbReference>
<feature type="domain" description="NTP pyrophosphohydrolase MazG-like" evidence="2">
    <location>
        <begin position="404"/>
        <end position="460"/>
    </location>
</feature>
<dbReference type="PANTHER" id="PTHR30522">
    <property type="entry name" value="NUCLEOSIDE TRIPHOSPHATE PYROPHOSPHOHYDROLASE"/>
    <property type="match status" value="1"/>
</dbReference>
<dbReference type="GO" id="GO:0006203">
    <property type="term" value="P:dGTP catabolic process"/>
    <property type="evidence" value="ECO:0007669"/>
    <property type="project" value="TreeGrafter"/>
</dbReference>
<dbReference type="PIRSF" id="PIRSF002845">
    <property type="entry name" value="Ttrprl_mtas_MazG"/>
    <property type="match status" value="1"/>
</dbReference>
<dbReference type="FunFam" id="1.10.287.1080:FF:000003">
    <property type="entry name" value="Nucleoside triphosphate pyrophosphohydrolase"/>
    <property type="match status" value="1"/>
</dbReference>
<dbReference type="Gene3D" id="1.10.287.1080">
    <property type="entry name" value="MazG-like"/>
    <property type="match status" value="2"/>
</dbReference>
<feature type="domain" description="Tetrapyrrole methylase" evidence="1">
    <location>
        <begin position="6"/>
        <end position="198"/>
    </location>
</feature>
<dbReference type="InterPro" id="IPR024180">
    <property type="entry name" value="Tetrapyrrole_Mease/MazG_pred"/>
</dbReference>
<dbReference type="GO" id="GO:0008168">
    <property type="term" value="F:methyltransferase activity"/>
    <property type="evidence" value="ECO:0007669"/>
    <property type="project" value="InterPro"/>
</dbReference>
<dbReference type="FunFam" id="1.10.287.1080:FF:000001">
    <property type="entry name" value="Nucleoside triphosphate pyrophosphohydrolase"/>
    <property type="match status" value="1"/>
</dbReference>
<dbReference type="Gene3D" id="3.40.1010.10">
    <property type="entry name" value="Cobalt-precorrin-4 Transmethylase, Domain 1"/>
    <property type="match status" value="1"/>
</dbReference>
<dbReference type="GO" id="GO:0047429">
    <property type="term" value="F:nucleoside triphosphate diphosphatase activity"/>
    <property type="evidence" value="ECO:0007669"/>
    <property type="project" value="InterPro"/>
</dbReference>
<dbReference type="GO" id="GO:0006950">
    <property type="term" value="P:response to stress"/>
    <property type="evidence" value="ECO:0007669"/>
    <property type="project" value="UniProtKB-ARBA"/>
</dbReference>
<dbReference type="InterPro" id="IPR004518">
    <property type="entry name" value="MazG-like_dom"/>
</dbReference>
<organism evidence="3 4">
    <name type="scientific">Acetobacterium bakii</name>
    <dbReference type="NCBI Taxonomy" id="52689"/>
    <lineage>
        <taxon>Bacteria</taxon>
        <taxon>Bacillati</taxon>
        <taxon>Bacillota</taxon>
        <taxon>Clostridia</taxon>
        <taxon>Eubacteriales</taxon>
        <taxon>Eubacteriaceae</taxon>
        <taxon>Acetobacterium</taxon>
    </lineage>
</organism>
<comment type="caution">
    <text evidence="3">The sequence shown here is derived from an EMBL/GenBank/DDBJ whole genome shotgun (WGS) entry which is preliminary data.</text>
</comment>
<dbReference type="InterPro" id="IPR011551">
    <property type="entry name" value="NTP_PyrPHydrolase_MazG"/>
</dbReference>
<dbReference type="InterPro" id="IPR035013">
    <property type="entry name" value="YabN_N"/>
</dbReference>
<dbReference type="RefSeq" id="WP_083439365.1">
    <property type="nucleotide sequence ID" value="NZ_LGYO01000006.1"/>
</dbReference>
<dbReference type="Proteomes" id="UP000036873">
    <property type="component" value="Unassembled WGS sequence"/>
</dbReference>
<protein>
    <submittedName>
        <fullName evidence="3">Nucleotide pyrophosphohydrolase</fullName>
    </submittedName>
</protein>
<dbReference type="AlphaFoldDB" id="A0A0L6U3W8"/>
<dbReference type="GO" id="GO:0046047">
    <property type="term" value="P:TTP catabolic process"/>
    <property type="evidence" value="ECO:0007669"/>
    <property type="project" value="TreeGrafter"/>
</dbReference>
<dbReference type="STRING" id="52689.AKG39_01815"/>
<dbReference type="Pfam" id="PF00590">
    <property type="entry name" value="TP_methylase"/>
    <property type="match status" value="1"/>
</dbReference>
<feature type="domain" description="NTP pyrophosphohydrolase MazG-like" evidence="2">
    <location>
        <begin position="253"/>
        <end position="326"/>
    </location>
</feature>
<evidence type="ECO:0000313" key="3">
    <source>
        <dbReference type="EMBL" id="KNZ43213.1"/>
    </source>
</evidence>
<accession>A0A0L6U3W8</accession>
<dbReference type="InterPro" id="IPR014777">
    <property type="entry name" value="4pyrrole_Mease_sub1"/>
</dbReference>
<dbReference type="OrthoDB" id="9808939at2"/>
<evidence type="ECO:0000313" key="4">
    <source>
        <dbReference type="Proteomes" id="UP000036873"/>
    </source>
</evidence>
<evidence type="ECO:0000259" key="2">
    <source>
        <dbReference type="Pfam" id="PF03819"/>
    </source>
</evidence>
<dbReference type="NCBIfam" id="TIGR00444">
    <property type="entry name" value="mazG"/>
    <property type="match status" value="1"/>
</dbReference>
<dbReference type="GO" id="GO:0046076">
    <property type="term" value="P:dTTP catabolic process"/>
    <property type="evidence" value="ECO:0007669"/>
    <property type="project" value="TreeGrafter"/>
</dbReference>
<dbReference type="CDD" id="cd11528">
    <property type="entry name" value="NTP-PPase_MazG_Nterm"/>
    <property type="match status" value="1"/>
</dbReference>
<dbReference type="CDD" id="cd11723">
    <property type="entry name" value="YabN_N_like"/>
    <property type="match status" value="1"/>
</dbReference>
<dbReference type="GO" id="GO:0046052">
    <property type="term" value="P:UTP catabolic process"/>
    <property type="evidence" value="ECO:0007669"/>
    <property type="project" value="TreeGrafter"/>
</dbReference>